<keyword evidence="1" id="KW-1133">Transmembrane helix</keyword>
<feature type="transmembrane region" description="Helical" evidence="1">
    <location>
        <begin position="272"/>
        <end position="294"/>
    </location>
</feature>
<keyword evidence="1" id="KW-0812">Transmembrane</keyword>
<sequence length="449" mass="51807">MDSQLEDDLKGKVGRYGEKIVSYIYKFIKLIIGLFILYLIMSNLRSHGDRDHTIYFNLIITIFIYLVVLNTEKLSSYYYSDEGLNCGGDINNPCDNNILSMLSRLFTSYIPYEGNVWSEANGWFEVILVIFLCVEFYTYGKNWMIPLLYFLPFKPIGGFIYYILNVSTFSPINFLFGDLTDNTTQTLYLESTDYEEDEAAKNEETSWWESNDTDIGYNATKDLDYLNDRFFTMYVVALILIFMTIVVRLTSETNIDCDLFKSPIPFINLDGCNGYRLFMIINILMFINMSSGFIDSLDKISINDYTNICPSPSNEVYGLQTDPNNNQGVYTKIRGECKAPHEINDTPICNSDKILECSGIKEKKTLLKGCIMNRNHAGSDNYLFKEVHDSQLTDPASRIILEIDESGTKYIISNNQQYLELNDECKKSVIEWLNKHNMNISIYIDELPE</sequence>
<feature type="transmembrane region" description="Helical" evidence="1">
    <location>
        <begin position="53"/>
        <end position="71"/>
    </location>
</feature>
<keyword evidence="1" id="KW-0472">Membrane</keyword>
<protein>
    <submittedName>
        <fullName evidence="2">Uncharacterized protein</fullName>
    </submittedName>
</protein>
<feature type="transmembrane region" description="Helical" evidence="1">
    <location>
        <begin position="20"/>
        <end position="41"/>
    </location>
</feature>
<evidence type="ECO:0000313" key="2">
    <source>
        <dbReference type="EMBL" id="QHS99431.1"/>
    </source>
</evidence>
<proteinExistence type="predicted"/>
<accession>A0A6C0C5P8</accession>
<name>A0A6C0C5P8_9ZZZZ</name>
<evidence type="ECO:0000256" key="1">
    <source>
        <dbReference type="SAM" id="Phobius"/>
    </source>
</evidence>
<feature type="transmembrane region" description="Helical" evidence="1">
    <location>
        <begin position="147"/>
        <end position="164"/>
    </location>
</feature>
<reference evidence="2" key="1">
    <citation type="journal article" date="2020" name="Nature">
        <title>Giant virus diversity and host interactions through global metagenomics.</title>
        <authorList>
            <person name="Schulz F."/>
            <person name="Roux S."/>
            <person name="Paez-Espino D."/>
            <person name="Jungbluth S."/>
            <person name="Walsh D.A."/>
            <person name="Denef V.J."/>
            <person name="McMahon K.D."/>
            <person name="Konstantinidis K.T."/>
            <person name="Eloe-Fadrosh E.A."/>
            <person name="Kyrpides N.C."/>
            <person name="Woyke T."/>
        </authorList>
    </citation>
    <scope>NUCLEOTIDE SEQUENCE</scope>
    <source>
        <strain evidence="2">GVMAG-M-3300020187-37</strain>
    </source>
</reference>
<feature type="transmembrane region" description="Helical" evidence="1">
    <location>
        <begin position="231"/>
        <end position="251"/>
    </location>
</feature>
<feature type="transmembrane region" description="Helical" evidence="1">
    <location>
        <begin position="122"/>
        <end position="140"/>
    </location>
</feature>
<organism evidence="2">
    <name type="scientific">viral metagenome</name>
    <dbReference type="NCBI Taxonomy" id="1070528"/>
    <lineage>
        <taxon>unclassified sequences</taxon>
        <taxon>metagenomes</taxon>
        <taxon>organismal metagenomes</taxon>
    </lineage>
</organism>
<dbReference type="EMBL" id="MN739344">
    <property type="protein sequence ID" value="QHS99431.1"/>
    <property type="molecule type" value="Genomic_DNA"/>
</dbReference>
<dbReference type="AlphaFoldDB" id="A0A6C0C5P8"/>